<evidence type="ECO:0000256" key="4">
    <source>
        <dbReference type="ARBA" id="ARBA00022597"/>
    </source>
</evidence>
<comment type="caution">
    <text evidence="7">The sequence shown here is derived from an EMBL/GenBank/DDBJ whole genome shotgun (WGS) entry which is preliminary data.</text>
</comment>
<dbReference type="PROSITE" id="PS51350">
    <property type="entry name" value="PTS_HPR_DOM"/>
    <property type="match status" value="1"/>
</dbReference>
<dbReference type="RefSeq" id="WP_309956727.1">
    <property type="nucleotide sequence ID" value="NZ_CP136414.1"/>
</dbReference>
<sequence>MYSKQATVAAKLGLHARPAAAFSRAAAQTGKDITISLGENSADAASLLEVMTLGANCGDVVTLSGAEDAIAAIDELVDFIENQE</sequence>
<dbReference type="InterPro" id="IPR035895">
    <property type="entry name" value="HPr-like_sf"/>
</dbReference>
<dbReference type="InterPro" id="IPR050399">
    <property type="entry name" value="HPr"/>
</dbReference>
<dbReference type="PROSITE" id="PS00369">
    <property type="entry name" value="PTS_HPR_HIS"/>
    <property type="match status" value="1"/>
</dbReference>
<evidence type="ECO:0000256" key="3">
    <source>
        <dbReference type="ARBA" id="ARBA00022448"/>
    </source>
</evidence>
<accession>A0ABU1T341</accession>
<evidence type="ECO:0000313" key="7">
    <source>
        <dbReference type="EMBL" id="MDR6939779.1"/>
    </source>
</evidence>
<dbReference type="NCBIfam" id="TIGR01003">
    <property type="entry name" value="PTS_HPr_family"/>
    <property type="match status" value="1"/>
</dbReference>
<feature type="domain" description="HPr" evidence="6">
    <location>
        <begin position="1"/>
        <end position="84"/>
    </location>
</feature>
<dbReference type="InterPro" id="IPR001020">
    <property type="entry name" value="PTS_HPr_His_P_site"/>
</dbReference>
<dbReference type="Proteomes" id="UP001266099">
    <property type="component" value="Unassembled WGS sequence"/>
</dbReference>
<reference evidence="7 8" key="1">
    <citation type="submission" date="2023-07" db="EMBL/GenBank/DDBJ databases">
        <title>Sequencing the genomes of 1000 actinobacteria strains.</title>
        <authorList>
            <person name="Klenk H.-P."/>
        </authorList>
    </citation>
    <scope>NUCLEOTIDE SEQUENCE [LARGE SCALE GENOMIC DNA]</scope>
    <source>
        <strain evidence="7 8">DSM 15539</strain>
    </source>
</reference>
<evidence type="ECO:0000256" key="2">
    <source>
        <dbReference type="ARBA" id="ARBA00020422"/>
    </source>
</evidence>
<name>A0ABU1T341_9ACTO</name>
<evidence type="ECO:0000259" key="6">
    <source>
        <dbReference type="PROSITE" id="PS51350"/>
    </source>
</evidence>
<dbReference type="PRINTS" id="PR00107">
    <property type="entry name" value="PHOSPHOCPHPR"/>
</dbReference>
<dbReference type="PANTHER" id="PTHR33705">
    <property type="entry name" value="PHOSPHOCARRIER PROTEIN HPR"/>
    <property type="match status" value="1"/>
</dbReference>
<keyword evidence="8" id="KW-1185">Reference proteome</keyword>
<organism evidence="7 8">
    <name type="scientific">Arcanobacterium hippocoleae</name>
    <dbReference type="NCBI Taxonomy" id="149017"/>
    <lineage>
        <taxon>Bacteria</taxon>
        <taxon>Bacillati</taxon>
        <taxon>Actinomycetota</taxon>
        <taxon>Actinomycetes</taxon>
        <taxon>Actinomycetales</taxon>
        <taxon>Actinomycetaceae</taxon>
        <taxon>Arcanobacterium</taxon>
    </lineage>
</organism>
<gene>
    <name evidence="7" type="ORF">J2S36_001322</name>
</gene>
<dbReference type="Gene3D" id="3.30.1340.10">
    <property type="entry name" value="HPr-like"/>
    <property type="match status" value="1"/>
</dbReference>
<keyword evidence="4" id="KW-0762">Sugar transport</keyword>
<dbReference type="EMBL" id="JAVDUJ010000001">
    <property type="protein sequence ID" value="MDR6939779.1"/>
    <property type="molecule type" value="Genomic_DNA"/>
</dbReference>
<dbReference type="SUPFAM" id="SSF55594">
    <property type="entry name" value="HPr-like"/>
    <property type="match status" value="1"/>
</dbReference>
<evidence type="ECO:0000256" key="5">
    <source>
        <dbReference type="ARBA" id="ARBA00033055"/>
    </source>
</evidence>
<dbReference type="InterPro" id="IPR000032">
    <property type="entry name" value="HPr-like"/>
</dbReference>
<comment type="function">
    <text evidence="1">General (non sugar-specific) component of the phosphoenolpyruvate-dependent sugar phosphotransferase system (sugar PTS). This major carbohydrate active-transport system catalyzes the phosphorylation of incoming sugar substrates concomitantly with their translocation across the cell membrane. The phosphoryl group from phosphoenolpyruvate (PEP) is transferred to the phosphoryl carrier protein HPr by enzyme I. Phospho-HPr then transfers it to the PTS EIIA domain.</text>
</comment>
<evidence type="ECO:0000313" key="8">
    <source>
        <dbReference type="Proteomes" id="UP001266099"/>
    </source>
</evidence>
<protein>
    <recommendedName>
        <fullName evidence="2">Phosphocarrier protein HPr</fullName>
    </recommendedName>
    <alternativeName>
        <fullName evidence="5">Histidine-containing protein</fullName>
    </alternativeName>
</protein>
<keyword evidence="3" id="KW-0813">Transport</keyword>
<proteinExistence type="predicted"/>
<evidence type="ECO:0000256" key="1">
    <source>
        <dbReference type="ARBA" id="ARBA00003681"/>
    </source>
</evidence>
<dbReference type="Pfam" id="PF00381">
    <property type="entry name" value="PTS-HPr"/>
    <property type="match status" value="1"/>
</dbReference>
<dbReference type="PANTHER" id="PTHR33705:SF1">
    <property type="entry name" value="PHOSPHOCARRIER PROTEIN HPR"/>
    <property type="match status" value="1"/>
</dbReference>